<proteinExistence type="predicted"/>
<dbReference type="WBParaSite" id="ECPE_0000915001-mRNA-1">
    <property type="protein sequence ID" value="ECPE_0000915001-mRNA-1"/>
    <property type="gene ID" value="ECPE_0000915001"/>
</dbReference>
<sequence length="89" mass="10243">MRQAASLTNWDSRNPEDEDVSWELIHYRIQQVVLEFSPPHRHQTHAMGPPWFDRELRAASGSGIKPGPGTVRQAQDMRNIDVFEIIALH</sequence>
<evidence type="ECO:0000313" key="1">
    <source>
        <dbReference type="EMBL" id="VDP84823.1"/>
    </source>
</evidence>
<accession>A0A183AQ87</accession>
<evidence type="ECO:0000313" key="2">
    <source>
        <dbReference type="Proteomes" id="UP000272942"/>
    </source>
</evidence>
<reference evidence="3" key="1">
    <citation type="submission" date="2016-06" db="UniProtKB">
        <authorList>
            <consortium name="WormBaseParasite"/>
        </authorList>
    </citation>
    <scope>IDENTIFICATION</scope>
</reference>
<dbReference type="EMBL" id="UZAN01046948">
    <property type="protein sequence ID" value="VDP84823.1"/>
    <property type="molecule type" value="Genomic_DNA"/>
</dbReference>
<name>A0A183AQ87_9TREM</name>
<protein>
    <submittedName>
        <fullName evidence="1 3">Uncharacterized protein</fullName>
    </submittedName>
</protein>
<gene>
    <name evidence="1" type="ORF">ECPE_LOCUS9122</name>
</gene>
<dbReference type="OrthoDB" id="6327559at2759"/>
<dbReference type="Proteomes" id="UP000272942">
    <property type="component" value="Unassembled WGS sequence"/>
</dbReference>
<evidence type="ECO:0000313" key="3">
    <source>
        <dbReference type="WBParaSite" id="ECPE_0000915001-mRNA-1"/>
    </source>
</evidence>
<reference evidence="1 2" key="2">
    <citation type="submission" date="2018-11" db="EMBL/GenBank/DDBJ databases">
        <authorList>
            <consortium name="Pathogen Informatics"/>
        </authorList>
    </citation>
    <scope>NUCLEOTIDE SEQUENCE [LARGE SCALE GENOMIC DNA]</scope>
    <source>
        <strain evidence="1 2">Egypt</strain>
    </source>
</reference>
<dbReference type="AlphaFoldDB" id="A0A183AQ87"/>
<keyword evidence="2" id="KW-1185">Reference proteome</keyword>
<organism evidence="3">
    <name type="scientific">Echinostoma caproni</name>
    <dbReference type="NCBI Taxonomy" id="27848"/>
    <lineage>
        <taxon>Eukaryota</taxon>
        <taxon>Metazoa</taxon>
        <taxon>Spiralia</taxon>
        <taxon>Lophotrochozoa</taxon>
        <taxon>Platyhelminthes</taxon>
        <taxon>Trematoda</taxon>
        <taxon>Digenea</taxon>
        <taxon>Plagiorchiida</taxon>
        <taxon>Echinostomata</taxon>
        <taxon>Echinostomatoidea</taxon>
        <taxon>Echinostomatidae</taxon>
        <taxon>Echinostoma</taxon>
    </lineage>
</organism>